<evidence type="ECO:0000313" key="3">
    <source>
        <dbReference type="Proteomes" id="UP000887567"/>
    </source>
</evidence>
<dbReference type="RefSeq" id="XP_020896574.1">
    <property type="nucleotide sequence ID" value="XM_021040915.2"/>
</dbReference>
<dbReference type="InterPro" id="IPR036638">
    <property type="entry name" value="HLH_DNA-bd_sf"/>
</dbReference>
<sequence>MDATFEHDRGCYAEPNFSFEDTFCREITSCLEYEQDANANLCHKVQENILRISDGNVSLQRIGEALTQASTTSTKQCRIHELQTMKRGSMQATKDNSSFDDKVVQNLTEMFSYEDGDCDDVGSCEQSSDSTWATVDDVNNGIGCPRVRIEPMKRIRRLRANDRERRRMRSLNRALDSLKKCIPVPPSKRRVTKLEVLRIACSYIRSLSDTLRGESTGVSGAFRKRNRPETVVNGFSVAQRLEILSTSK</sequence>
<dbReference type="GO" id="GO:0070888">
    <property type="term" value="F:E-box binding"/>
    <property type="evidence" value="ECO:0007669"/>
    <property type="project" value="TreeGrafter"/>
</dbReference>
<dbReference type="KEGG" id="epa:110235451"/>
<protein>
    <recommendedName>
        <fullName evidence="1">BHLH domain-containing protein</fullName>
    </recommendedName>
</protein>
<feature type="domain" description="BHLH" evidence="1">
    <location>
        <begin position="155"/>
        <end position="207"/>
    </location>
</feature>
<dbReference type="OrthoDB" id="5969565at2759"/>
<dbReference type="PANTHER" id="PTHR19290:SF163">
    <property type="entry name" value="BASIC HELIX-LOOP-HELIX NEURAL TRANSCRIPTION FACTOR TAP"/>
    <property type="match status" value="1"/>
</dbReference>
<dbReference type="SUPFAM" id="SSF47459">
    <property type="entry name" value="HLH, helix-loop-helix DNA-binding domain"/>
    <property type="match status" value="1"/>
</dbReference>
<dbReference type="InterPro" id="IPR011598">
    <property type="entry name" value="bHLH_dom"/>
</dbReference>
<dbReference type="Proteomes" id="UP000887567">
    <property type="component" value="Unplaced"/>
</dbReference>
<dbReference type="GO" id="GO:0000981">
    <property type="term" value="F:DNA-binding transcription factor activity, RNA polymerase II-specific"/>
    <property type="evidence" value="ECO:0007669"/>
    <property type="project" value="TreeGrafter"/>
</dbReference>
<dbReference type="InterPro" id="IPR050359">
    <property type="entry name" value="bHLH_transcription_factors"/>
</dbReference>
<dbReference type="GO" id="GO:0046983">
    <property type="term" value="F:protein dimerization activity"/>
    <property type="evidence" value="ECO:0007669"/>
    <property type="project" value="InterPro"/>
</dbReference>
<dbReference type="Pfam" id="PF00010">
    <property type="entry name" value="HLH"/>
    <property type="match status" value="1"/>
</dbReference>
<accession>A0A913WZN7</accession>
<dbReference type="PANTHER" id="PTHR19290">
    <property type="entry name" value="BASIC HELIX-LOOP-HELIX PROTEIN NEUROGENIN-RELATED"/>
    <property type="match status" value="1"/>
</dbReference>
<dbReference type="AlphaFoldDB" id="A0A913WZN7"/>
<dbReference type="CDD" id="cd11390">
    <property type="entry name" value="bHLH_TS"/>
    <property type="match status" value="1"/>
</dbReference>
<dbReference type="OMA" id="CREITSC"/>
<organism evidence="2 3">
    <name type="scientific">Exaiptasia diaphana</name>
    <name type="common">Tropical sea anemone</name>
    <name type="synonym">Aiptasia pulchella</name>
    <dbReference type="NCBI Taxonomy" id="2652724"/>
    <lineage>
        <taxon>Eukaryota</taxon>
        <taxon>Metazoa</taxon>
        <taxon>Cnidaria</taxon>
        <taxon>Anthozoa</taxon>
        <taxon>Hexacorallia</taxon>
        <taxon>Actiniaria</taxon>
        <taxon>Aiptasiidae</taxon>
        <taxon>Exaiptasia</taxon>
    </lineage>
</organism>
<proteinExistence type="predicted"/>
<dbReference type="GO" id="GO:0045944">
    <property type="term" value="P:positive regulation of transcription by RNA polymerase II"/>
    <property type="evidence" value="ECO:0007669"/>
    <property type="project" value="TreeGrafter"/>
</dbReference>
<keyword evidence="3" id="KW-1185">Reference proteome</keyword>
<dbReference type="PROSITE" id="PS50888">
    <property type="entry name" value="BHLH"/>
    <property type="match status" value="1"/>
</dbReference>
<dbReference type="EnsemblMetazoa" id="XM_021040915.2">
    <property type="protein sequence ID" value="XP_020896574.1"/>
    <property type="gene ID" value="LOC110235451"/>
</dbReference>
<dbReference type="Gene3D" id="4.10.280.10">
    <property type="entry name" value="Helix-loop-helix DNA-binding domain"/>
    <property type="match status" value="1"/>
</dbReference>
<dbReference type="GO" id="GO:0061564">
    <property type="term" value="P:axon development"/>
    <property type="evidence" value="ECO:0007669"/>
    <property type="project" value="TreeGrafter"/>
</dbReference>
<dbReference type="GeneID" id="110235451"/>
<reference evidence="2" key="1">
    <citation type="submission" date="2022-11" db="UniProtKB">
        <authorList>
            <consortium name="EnsemblMetazoa"/>
        </authorList>
    </citation>
    <scope>IDENTIFICATION</scope>
</reference>
<evidence type="ECO:0000259" key="1">
    <source>
        <dbReference type="PROSITE" id="PS50888"/>
    </source>
</evidence>
<dbReference type="GO" id="GO:0007423">
    <property type="term" value="P:sensory organ development"/>
    <property type="evidence" value="ECO:0007669"/>
    <property type="project" value="TreeGrafter"/>
</dbReference>
<evidence type="ECO:0000313" key="2">
    <source>
        <dbReference type="EnsemblMetazoa" id="XP_020896574.1"/>
    </source>
</evidence>
<name>A0A913WZN7_EXADI</name>
<dbReference type="SMART" id="SM00353">
    <property type="entry name" value="HLH"/>
    <property type="match status" value="1"/>
</dbReference>
<dbReference type="GO" id="GO:0005634">
    <property type="term" value="C:nucleus"/>
    <property type="evidence" value="ECO:0007669"/>
    <property type="project" value="TreeGrafter"/>
</dbReference>